<feature type="domain" description="RlmL ferredoxin-like" evidence="4">
    <location>
        <begin position="7"/>
        <end position="62"/>
    </location>
</feature>
<sequence>MASETFEIFLGTQPGLEEVLLDEAIAAGFPAPVAVGGGVTFEGSWDDVIRANLSLRTAARVLARIGEFRAFHLAQLDKRSRKFPWGDVLRPDVAFRVEVVTGKRNKIYHAGAAQERIERAITEELGAPVSPEAEVVLKVRIEDDLVRISVDTSGEALHKRGFKAGVGKAPMRETMAAAFLRACGYDGHEPVLDPMCGSGTFVIEAAEIARGLMPGRERRFAFEQLACFDPQVLRSYKDGWQMRETDQHFYGSDRNVNVIQMANDNAERAGVADLCTFKPVPVSAIERPDGPPGLVIVNPPYGARIGKKKDLFALYGAFGQVMAEKFSGWRVGMITSDDSLAKATKLPWLPTGAPIAHGGLKVKLYKTDPLR</sequence>
<dbReference type="PROSITE" id="PS00092">
    <property type="entry name" value="N6_MTASE"/>
    <property type="match status" value="1"/>
</dbReference>
<dbReference type="EMBL" id="FORH01000001">
    <property type="protein sequence ID" value="SFI85128.1"/>
    <property type="molecule type" value="Genomic_DNA"/>
</dbReference>
<dbReference type="GO" id="GO:0070043">
    <property type="term" value="F:rRNA (guanine-N7-)-methyltransferase activity"/>
    <property type="evidence" value="ECO:0007669"/>
    <property type="project" value="TreeGrafter"/>
</dbReference>
<dbReference type="Pfam" id="PF22020">
    <property type="entry name" value="RlmL_1st"/>
    <property type="match status" value="1"/>
</dbReference>
<protein>
    <submittedName>
        <fullName evidence="5">Putative N6-adenine-specific DNA methylase</fullName>
    </submittedName>
</protein>
<evidence type="ECO:0000259" key="4">
    <source>
        <dbReference type="Pfam" id="PF22020"/>
    </source>
</evidence>
<evidence type="ECO:0000259" key="3">
    <source>
        <dbReference type="Pfam" id="PF01170"/>
    </source>
</evidence>
<keyword evidence="1 5" id="KW-0489">Methyltransferase</keyword>
<reference evidence="6" key="1">
    <citation type="submission" date="2016-10" db="EMBL/GenBank/DDBJ databases">
        <authorList>
            <person name="Varghese N."/>
            <person name="Submissions S."/>
        </authorList>
    </citation>
    <scope>NUCLEOTIDE SEQUENCE [LARGE SCALE GENOMIC DNA]</scope>
    <source>
        <strain evidence="6">DSM 26471</strain>
    </source>
</reference>
<dbReference type="GO" id="GO:0003676">
    <property type="term" value="F:nucleic acid binding"/>
    <property type="evidence" value="ECO:0007669"/>
    <property type="project" value="InterPro"/>
</dbReference>
<dbReference type="PANTHER" id="PTHR47313:SF1">
    <property type="entry name" value="RIBOSOMAL RNA LARGE SUBUNIT METHYLTRANSFERASE K_L"/>
    <property type="match status" value="1"/>
</dbReference>
<dbReference type="PANTHER" id="PTHR47313">
    <property type="entry name" value="RIBOSOMAL RNA LARGE SUBUNIT METHYLTRANSFERASE K/L"/>
    <property type="match status" value="1"/>
</dbReference>
<proteinExistence type="predicted"/>
<dbReference type="OrthoDB" id="9809404at2"/>
<dbReference type="SUPFAM" id="SSF53335">
    <property type="entry name" value="S-adenosyl-L-methionine-dependent methyltransferases"/>
    <property type="match status" value="1"/>
</dbReference>
<dbReference type="AlphaFoldDB" id="A0A1I3LK45"/>
<dbReference type="Proteomes" id="UP000199630">
    <property type="component" value="Unassembled WGS sequence"/>
</dbReference>
<dbReference type="STRING" id="588602.SAMN04487991_1062"/>
<dbReference type="InterPro" id="IPR002052">
    <property type="entry name" value="DNA_methylase_N6_adenine_CS"/>
</dbReference>
<dbReference type="CDD" id="cd11715">
    <property type="entry name" value="THUMP_AdoMetMT"/>
    <property type="match status" value="1"/>
</dbReference>
<organism evidence="5 6">
    <name type="scientific">Celeribacter neptunius</name>
    <dbReference type="NCBI Taxonomy" id="588602"/>
    <lineage>
        <taxon>Bacteria</taxon>
        <taxon>Pseudomonadati</taxon>
        <taxon>Pseudomonadota</taxon>
        <taxon>Alphaproteobacteria</taxon>
        <taxon>Rhodobacterales</taxon>
        <taxon>Roseobacteraceae</taxon>
        <taxon>Celeribacter</taxon>
    </lineage>
</organism>
<evidence type="ECO:0000313" key="6">
    <source>
        <dbReference type="Proteomes" id="UP000199630"/>
    </source>
</evidence>
<dbReference type="Gene3D" id="3.40.50.150">
    <property type="entry name" value="Vaccinia Virus protein VP39"/>
    <property type="match status" value="1"/>
</dbReference>
<name>A0A1I3LK45_9RHOB</name>
<gene>
    <name evidence="5" type="ORF">SAMN04487991_1062</name>
</gene>
<dbReference type="PROSITE" id="PS01261">
    <property type="entry name" value="UPF0020"/>
    <property type="match status" value="1"/>
</dbReference>
<dbReference type="InterPro" id="IPR054170">
    <property type="entry name" value="RlmL_1st"/>
</dbReference>
<dbReference type="InterPro" id="IPR029063">
    <property type="entry name" value="SAM-dependent_MTases_sf"/>
</dbReference>
<dbReference type="InterPro" id="IPR053943">
    <property type="entry name" value="RlmKL-like_Mtase_CS"/>
</dbReference>
<keyword evidence="2" id="KW-0808">Transferase</keyword>
<evidence type="ECO:0000256" key="1">
    <source>
        <dbReference type="ARBA" id="ARBA00022603"/>
    </source>
</evidence>
<dbReference type="GO" id="GO:0008990">
    <property type="term" value="F:rRNA (guanine-N2-)-methyltransferase activity"/>
    <property type="evidence" value="ECO:0007669"/>
    <property type="project" value="TreeGrafter"/>
</dbReference>
<dbReference type="Gene3D" id="3.30.2130.30">
    <property type="match status" value="1"/>
</dbReference>
<dbReference type="PRINTS" id="PR00507">
    <property type="entry name" value="N12N6MTFRASE"/>
</dbReference>
<dbReference type="RefSeq" id="WP_090058518.1">
    <property type="nucleotide sequence ID" value="NZ_FORH01000001.1"/>
</dbReference>
<evidence type="ECO:0000313" key="5">
    <source>
        <dbReference type="EMBL" id="SFI85128.1"/>
    </source>
</evidence>
<accession>A0A1I3LK45</accession>
<dbReference type="InterPro" id="IPR000241">
    <property type="entry name" value="RlmKL-like_Mtase"/>
</dbReference>
<evidence type="ECO:0000256" key="2">
    <source>
        <dbReference type="ARBA" id="ARBA00022679"/>
    </source>
</evidence>
<dbReference type="Pfam" id="PF01170">
    <property type="entry name" value="UPF0020"/>
    <property type="match status" value="1"/>
</dbReference>
<feature type="domain" description="Ribosomal RNA large subunit methyltransferase K/L-like methyltransferase" evidence="3">
    <location>
        <begin position="161"/>
        <end position="344"/>
    </location>
</feature>
<keyword evidence="6" id="KW-1185">Reference proteome</keyword>